<feature type="domain" description="AAA" evidence="1">
    <location>
        <begin position="6"/>
        <end position="190"/>
    </location>
</feature>
<protein>
    <submittedName>
        <fullName evidence="2">AAA family ATPase</fullName>
    </submittedName>
</protein>
<dbReference type="Proteomes" id="UP001163632">
    <property type="component" value="Plasmid unnamed1"/>
</dbReference>
<dbReference type="PANTHER" id="PTHR13696">
    <property type="entry name" value="P-LOOP CONTAINING NUCLEOSIDE TRIPHOSPHATE HYDROLASE"/>
    <property type="match status" value="1"/>
</dbReference>
<keyword evidence="3" id="KW-1185">Reference proteome</keyword>
<name>A0ABY6MB33_MORBO</name>
<dbReference type="Pfam" id="PF13614">
    <property type="entry name" value="AAA_31"/>
    <property type="match status" value="1"/>
</dbReference>
<evidence type="ECO:0000259" key="1">
    <source>
        <dbReference type="Pfam" id="PF13614"/>
    </source>
</evidence>
<dbReference type="RefSeq" id="WP_264697387.1">
    <property type="nucleotide sequence ID" value="NZ_CP087831.1"/>
</dbReference>
<dbReference type="Gene3D" id="3.40.50.300">
    <property type="entry name" value="P-loop containing nucleotide triphosphate hydrolases"/>
    <property type="match status" value="1"/>
</dbReference>
<organism evidence="2 3">
    <name type="scientific">Moraxella bovis</name>
    <dbReference type="NCBI Taxonomy" id="476"/>
    <lineage>
        <taxon>Bacteria</taxon>
        <taxon>Pseudomonadati</taxon>
        <taxon>Pseudomonadota</taxon>
        <taxon>Gammaproteobacteria</taxon>
        <taxon>Moraxellales</taxon>
        <taxon>Moraxellaceae</taxon>
        <taxon>Moraxella</taxon>
    </lineage>
</organism>
<dbReference type="EMBL" id="CP087831">
    <property type="protein sequence ID" value="UZA04796.1"/>
    <property type="molecule type" value="Genomic_DNA"/>
</dbReference>
<dbReference type="InterPro" id="IPR027417">
    <property type="entry name" value="P-loop_NTPase"/>
</dbReference>
<dbReference type="InterPro" id="IPR025669">
    <property type="entry name" value="AAA_dom"/>
</dbReference>
<geneLocation type="plasmid" evidence="2 3">
    <name>unnamed1</name>
</geneLocation>
<evidence type="ECO:0000313" key="2">
    <source>
        <dbReference type="EMBL" id="UZA04796.1"/>
    </source>
</evidence>
<dbReference type="PANTHER" id="PTHR13696:SF52">
    <property type="entry name" value="PARA FAMILY PROTEIN CT_582"/>
    <property type="match status" value="1"/>
</dbReference>
<dbReference type="SUPFAM" id="SSF52540">
    <property type="entry name" value="P-loop containing nucleoside triphosphate hydrolases"/>
    <property type="match status" value="1"/>
</dbReference>
<dbReference type="InterPro" id="IPR050678">
    <property type="entry name" value="DNA_Partitioning_ATPase"/>
</dbReference>
<dbReference type="CDD" id="cd02042">
    <property type="entry name" value="ParAB_family"/>
    <property type="match status" value="1"/>
</dbReference>
<gene>
    <name evidence="2" type="ORF">LP092_15065</name>
</gene>
<proteinExistence type="predicted"/>
<reference evidence="2" key="1">
    <citation type="journal article" date="2022" name="BMC Microbiol.">
        <title>Whole genome sequencing of Moraxella bovis strains from North America reveals two genotypes with different genetic determinants.</title>
        <authorList>
            <person name="Wynn E.L."/>
            <person name="Hille M.M."/>
            <person name="Loy J.D."/>
            <person name="Schuller G."/>
            <person name="Kuhn K.L."/>
            <person name="Dickey A.M."/>
            <person name="Bono J.L."/>
            <person name="Clawson M.L."/>
        </authorList>
    </citation>
    <scope>NUCLEOTIDE SEQUENCE</scope>
    <source>
        <strain evidence="2">SAM102599</strain>
    </source>
</reference>
<accession>A0ABY6MB33</accession>
<keyword evidence="2" id="KW-0614">Plasmid</keyword>
<evidence type="ECO:0000313" key="3">
    <source>
        <dbReference type="Proteomes" id="UP001163632"/>
    </source>
</evidence>
<sequence length="272" mass="30086">MSFSPRVIAVANHKGGCGKTTTVVNLAAEFTKLGMKVLVIDLDPQENASIHIGLNHPSEIDVSIRNLLVREHHLGLGLDELLNKAIKPTHFAGMDLIYGSLSLTIDKDKIKDKEVRPYEVLKNITNKLKDRYDVIFIDTPPSLEVLTSNALAAATDYIVPLISGNPYGLYGVNELQNYIELLRQINPELNLLGGLLLRHDERQILCKMNKDDFENLLGKVIPVHIPHSVKIDQAATLNTNVSSLDTGSTVARKYRELAEYLATQIGFVQSVA</sequence>